<feature type="repeat" description="TPR" evidence="3">
    <location>
        <begin position="688"/>
        <end position="721"/>
    </location>
</feature>
<feature type="compositionally biased region" description="Polar residues" evidence="4">
    <location>
        <begin position="432"/>
        <end position="441"/>
    </location>
</feature>
<dbReference type="GO" id="GO:0007091">
    <property type="term" value="P:metaphase/anaphase transition of mitotic cell cycle"/>
    <property type="evidence" value="ECO:0007669"/>
    <property type="project" value="TreeGrafter"/>
</dbReference>
<protein>
    <submittedName>
        <fullName evidence="5">TPR-like protein</fullName>
    </submittedName>
</protein>
<evidence type="ECO:0000256" key="1">
    <source>
        <dbReference type="ARBA" id="ARBA00022803"/>
    </source>
</evidence>
<dbReference type="Pfam" id="PF13432">
    <property type="entry name" value="TPR_16"/>
    <property type="match status" value="1"/>
</dbReference>
<evidence type="ECO:0000256" key="4">
    <source>
        <dbReference type="SAM" id="MobiDB-lite"/>
    </source>
</evidence>
<dbReference type="PROSITE" id="PS50293">
    <property type="entry name" value="TPR_REGION"/>
    <property type="match status" value="1"/>
</dbReference>
<evidence type="ECO:0000313" key="5">
    <source>
        <dbReference type="EMBL" id="KAF2398216.1"/>
    </source>
</evidence>
<dbReference type="GO" id="GO:0051301">
    <property type="term" value="P:cell division"/>
    <property type="evidence" value="ECO:0007669"/>
    <property type="project" value="TreeGrafter"/>
</dbReference>
<sequence>MAPLNSSVELHLKGAIYYHLDTNNLSNALFFAERLQAESPRNPDADHLVALCHYGLGEYNLARDVSKDSGAEGQHLGCAYVYAQVCLILKRAVDGIRALERSKHVWLGRNGLNKSSETSRQHLPDAAAVYCLLGKLWRVNRDYTKAAVNYLEALRLNPYMWDAFTDLADCGVALRTANVFKFSPDFLAGLQTVREDTTALSGVISYTQAAAQGENGPQNFVLSSGDDPFAPSTHTGESGIGGKGNLLFQLTSSAPNLALPGASRIAGWASQPETMEDVTMTDANPFQEEVPSVPAPRKNRMQNFMEDLVSDSKIGPMTTRSKFRTKAGSETTEADTSVPPITGSKRTANGQPAANGSSIAGPIRRSHRLLGVGRSNTSASAKETDKDKRDRKPKPVPTRATRGTATVGRVVSGNRKPPEPLDRDTKEGQVNRPASVTSLASNASTIRDLSLAKKGKAAPAQPVLTETEDLLRPDKDAITYLLTVLRNMGEGYFQVRRYQSTLALKALNALPKNQRDTHWVVSMMARCHYEMGSYKKAAEIFAKVMKMAPLRTEGMEMYSTALWHLKKESELGFLCHFLRDIDRLSPQTWCALGNYYSLTREHDKAVKCFSRATDTAPTFAYAWTLEGHEHVANEELDKALSAYRQATNVDPRHYNGWYGLGQVYEKLGDYGAAETNFRRAVEINPNNAVLLTCVGIVSERTHRMEMALDFYTRACDVDPRSPKPRFMKARCLMRVGRYIEARKEFDVLRELAPDEAMVHYSYGRLAKKLGDKKTAVRSFSIALNLDPKASAHIKDALETLDDEDSEDEMFDNGA</sequence>
<dbReference type="Pfam" id="PF12895">
    <property type="entry name" value="ANAPC3"/>
    <property type="match status" value="1"/>
</dbReference>
<dbReference type="GO" id="GO:0005680">
    <property type="term" value="C:anaphase-promoting complex"/>
    <property type="evidence" value="ECO:0007669"/>
    <property type="project" value="UniProtKB-ARBA"/>
</dbReference>
<feature type="repeat" description="TPR" evidence="3">
    <location>
        <begin position="586"/>
        <end position="619"/>
    </location>
</feature>
<comment type="similarity">
    <text evidence="2">Belongs to the APC3/CDC27 family.</text>
</comment>
<feature type="repeat" description="TPR" evidence="3">
    <location>
        <begin position="756"/>
        <end position="789"/>
    </location>
</feature>
<dbReference type="InterPro" id="IPR011990">
    <property type="entry name" value="TPR-like_helical_dom_sf"/>
</dbReference>
<dbReference type="Proteomes" id="UP000799640">
    <property type="component" value="Unassembled WGS sequence"/>
</dbReference>
<accession>A0A6G1HQR6</accession>
<evidence type="ECO:0000256" key="2">
    <source>
        <dbReference type="ARBA" id="ARBA00038210"/>
    </source>
</evidence>
<evidence type="ECO:0000313" key="6">
    <source>
        <dbReference type="Proteomes" id="UP000799640"/>
    </source>
</evidence>
<evidence type="ECO:0000256" key="3">
    <source>
        <dbReference type="PROSITE-ProRule" id="PRU00339"/>
    </source>
</evidence>
<dbReference type="SMART" id="SM00028">
    <property type="entry name" value="TPR"/>
    <property type="match status" value="8"/>
</dbReference>
<dbReference type="SUPFAM" id="SSF48452">
    <property type="entry name" value="TPR-like"/>
    <property type="match status" value="3"/>
</dbReference>
<feature type="compositionally biased region" description="Basic and acidic residues" evidence="4">
    <location>
        <begin position="416"/>
        <end position="429"/>
    </location>
</feature>
<proteinExistence type="inferred from homology"/>
<dbReference type="EMBL" id="ML996701">
    <property type="protein sequence ID" value="KAF2398216.1"/>
    <property type="molecule type" value="Genomic_DNA"/>
</dbReference>
<dbReference type="OrthoDB" id="329563at2759"/>
<feature type="compositionally biased region" description="Low complexity" evidence="4">
    <location>
        <begin position="397"/>
        <end position="411"/>
    </location>
</feature>
<organism evidence="5 6">
    <name type="scientific">Trichodelitschia bisporula</name>
    <dbReference type="NCBI Taxonomy" id="703511"/>
    <lineage>
        <taxon>Eukaryota</taxon>
        <taxon>Fungi</taxon>
        <taxon>Dikarya</taxon>
        <taxon>Ascomycota</taxon>
        <taxon>Pezizomycotina</taxon>
        <taxon>Dothideomycetes</taxon>
        <taxon>Dothideomycetes incertae sedis</taxon>
        <taxon>Phaeotrichales</taxon>
        <taxon>Phaeotrichaceae</taxon>
        <taxon>Trichodelitschia</taxon>
    </lineage>
</organism>
<dbReference type="PANTHER" id="PTHR12558:SF13">
    <property type="entry name" value="CELL DIVISION CYCLE PROTEIN 27 HOMOLOG"/>
    <property type="match status" value="1"/>
</dbReference>
<feature type="repeat" description="TPR" evidence="3">
    <location>
        <begin position="127"/>
        <end position="160"/>
    </location>
</feature>
<dbReference type="InterPro" id="IPR019734">
    <property type="entry name" value="TPR_rpt"/>
</dbReference>
<keyword evidence="6" id="KW-1185">Reference proteome</keyword>
<dbReference type="GO" id="GO:0005737">
    <property type="term" value="C:cytoplasm"/>
    <property type="evidence" value="ECO:0007669"/>
    <property type="project" value="TreeGrafter"/>
</dbReference>
<dbReference type="Pfam" id="PF13181">
    <property type="entry name" value="TPR_8"/>
    <property type="match status" value="1"/>
</dbReference>
<reference evidence="5" key="1">
    <citation type="journal article" date="2020" name="Stud. Mycol.">
        <title>101 Dothideomycetes genomes: a test case for predicting lifestyles and emergence of pathogens.</title>
        <authorList>
            <person name="Haridas S."/>
            <person name="Albert R."/>
            <person name="Binder M."/>
            <person name="Bloem J."/>
            <person name="Labutti K."/>
            <person name="Salamov A."/>
            <person name="Andreopoulos B."/>
            <person name="Baker S."/>
            <person name="Barry K."/>
            <person name="Bills G."/>
            <person name="Bluhm B."/>
            <person name="Cannon C."/>
            <person name="Castanera R."/>
            <person name="Culley D."/>
            <person name="Daum C."/>
            <person name="Ezra D."/>
            <person name="Gonzalez J."/>
            <person name="Henrissat B."/>
            <person name="Kuo A."/>
            <person name="Liang C."/>
            <person name="Lipzen A."/>
            <person name="Lutzoni F."/>
            <person name="Magnuson J."/>
            <person name="Mondo S."/>
            <person name="Nolan M."/>
            <person name="Ohm R."/>
            <person name="Pangilinan J."/>
            <person name="Park H.-J."/>
            <person name="Ramirez L."/>
            <person name="Alfaro M."/>
            <person name="Sun H."/>
            <person name="Tritt A."/>
            <person name="Yoshinaga Y."/>
            <person name="Zwiers L.-H."/>
            <person name="Turgeon B."/>
            <person name="Goodwin S."/>
            <person name="Spatafora J."/>
            <person name="Crous P."/>
            <person name="Grigoriev I."/>
        </authorList>
    </citation>
    <scope>NUCLEOTIDE SEQUENCE</scope>
    <source>
        <strain evidence="5">CBS 262.69</strain>
    </source>
</reference>
<dbReference type="PANTHER" id="PTHR12558">
    <property type="entry name" value="CELL DIVISION CYCLE 16,23,27"/>
    <property type="match status" value="1"/>
</dbReference>
<dbReference type="GO" id="GO:0031145">
    <property type="term" value="P:anaphase-promoting complex-dependent catabolic process"/>
    <property type="evidence" value="ECO:0007669"/>
    <property type="project" value="TreeGrafter"/>
</dbReference>
<keyword evidence="1 3" id="KW-0802">TPR repeat</keyword>
<dbReference type="Gene3D" id="1.25.40.10">
    <property type="entry name" value="Tetratricopeptide repeat domain"/>
    <property type="match status" value="4"/>
</dbReference>
<feature type="region of interest" description="Disordered" evidence="4">
    <location>
        <begin position="314"/>
        <end position="441"/>
    </location>
</feature>
<dbReference type="AlphaFoldDB" id="A0A6G1HQR6"/>
<feature type="compositionally biased region" description="Polar residues" evidence="4">
    <location>
        <begin position="344"/>
        <end position="358"/>
    </location>
</feature>
<feature type="repeat" description="TPR" evidence="3">
    <location>
        <begin position="654"/>
        <end position="687"/>
    </location>
</feature>
<dbReference type="PROSITE" id="PS50005">
    <property type="entry name" value="TPR"/>
    <property type="match status" value="7"/>
</dbReference>
<feature type="repeat" description="TPR" evidence="3">
    <location>
        <begin position="620"/>
        <end position="653"/>
    </location>
</feature>
<dbReference type="GO" id="GO:0016567">
    <property type="term" value="P:protein ubiquitination"/>
    <property type="evidence" value="ECO:0007669"/>
    <property type="project" value="TreeGrafter"/>
</dbReference>
<name>A0A6G1HQR6_9PEZI</name>
<gene>
    <name evidence="5" type="ORF">EJ06DRAFT_127758</name>
</gene>
<feature type="repeat" description="TPR" evidence="3">
    <location>
        <begin position="518"/>
        <end position="551"/>
    </location>
</feature>